<name>A0A9N9E7V7_9GLOM</name>
<evidence type="ECO:0000313" key="1">
    <source>
        <dbReference type="EMBL" id="CAG8663440.1"/>
    </source>
</evidence>
<proteinExistence type="predicted"/>
<protein>
    <submittedName>
        <fullName evidence="1">12200_t:CDS:1</fullName>
    </submittedName>
</protein>
<organism evidence="1 2">
    <name type="scientific">Cetraspora pellucida</name>
    <dbReference type="NCBI Taxonomy" id="1433469"/>
    <lineage>
        <taxon>Eukaryota</taxon>
        <taxon>Fungi</taxon>
        <taxon>Fungi incertae sedis</taxon>
        <taxon>Mucoromycota</taxon>
        <taxon>Glomeromycotina</taxon>
        <taxon>Glomeromycetes</taxon>
        <taxon>Diversisporales</taxon>
        <taxon>Gigasporaceae</taxon>
        <taxon>Cetraspora</taxon>
    </lineage>
</organism>
<dbReference type="EMBL" id="CAJVQA010007899">
    <property type="protein sequence ID" value="CAG8663440.1"/>
    <property type="molecule type" value="Genomic_DNA"/>
</dbReference>
<dbReference type="Proteomes" id="UP000789759">
    <property type="component" value="Unassembled WGS sequence"/>
</dbReference>
<feature type="non-terminal residue" evidence="1">
    <location>
        <position position="1"/>
    </location>
</feature>
<dbReference type="AlphaFoldDB" id="A0A9N9E7V7"/>
<accession>A0A9N9E7V7</accession>
<keyword evidence="2" id="KW-1185">Reference proteome</keyword>
<comment type="caution">
    <text evidence="1">The sequence shown here is derived from an EMBL/GenBank/DDBJ whole genome shotgun (WGS) entry which is preliminary data.</text>
</comment>
<reference evidence="1" key="1">
    <citation type="submission" date="2021-06" db="EMBL/GenBank/DDBJ databases">
        <authorList>
            <person name="Kallberg Y."/>
            <person name="Tangrot J."/>
            <person name="Rosling A."/>
        </authorList>
    </citation>
    <scope>NUCLEOTIDE SEQUENCE</scope>
    <source>
        <strain evidence="1">FL966</strain>
    </source>
</reference>
<sequence length="45" mass="5370">LDTTNEDYDYEEDTSQELELESNENIFIDKESEDIIQIPKKYQIA</sequence>
<evidence type="ECO:0000313" key="2">
    <source>
        <dbReference type="Proteomes" id="UP000789759"/>
    </source>
</evidence>
<gene>
    <name evidence="1" type="ORF">CPELLU_LOCUS9912</name>
</gene>